<evidence type="ECO:0000313" key="3">
    <source>
        <dbReference type="Proteomes" id="UP000178606"/>
    </source>
</evidence>
<dbReference type="EMBL" id="MFKF01000121">
    <property type="protein sequence ID" value="OGG53436.1"/>
    <property type="molecule type" value="Genomic_DNA"/>
</dbReference>
<proteinExistence type="predicted"/>
<dbReference type="Gene3D" id="1.10.1330.10">
    <property type="entry name" value="Dockerin domain"/>
    <property type="match status" value="1"/>
</dbReference>
<evidence type="ECO:0000259" key="1">
    <source>
        <dbReference type="PROSITE" id="PS50222"/>
    </source>
</evidence>
<evidence type="ECO:0000313" key="2">
    <source>
        <dbReference type="EMBL" id="OGG53436.1"/>
    </source>
</evidence>
<dbReference type="InterPro" id="IPR036439">
    <property type="entry name" value="Dockerin_dom_sf"/>
</dbReference>
<dbReference type="InterPro" id="IPR013783">
    <property type="entry name" value="Ig-like_fold"/>
</dbReference>
<comment type="caution">
    <text evidence="2">The sequence shown here is derived from an EMBL/GenBank/DDBJ whole genome shotgun (WGS) entry which is preliminary data.</text>
</comment>
<name>A0A1F6CW79_HANXR</name>
<protein>
    <recommendedName>
        <fullName evidence="1">EF-hand domain-containing protein</fullName>
    </recommendedName>
</protein>
<dbReference type="GO" id="GO:0000272">
    <property type="term" value="P:polysaccharide catabolic process"/>
    <property type="evidence" value="ECO:0007669"/>
    <property type="project" value="InterPro"/>
</dbReference>
<sequence>MGSAALAEPRIEVTGGAPTFRDAALKFAALQTAPVKIQSFSPSSAQLSAAVGDTLRFSVTATPPPGATLTYRWRVDGKVDSAVTTSQFVFVVKSSTSATASVSASVSDGQSTAEQAWSISVRGVSLASDFDGNGAVDFDDFFAFAAAFGKRQGEAAYEAKYDLSKNGVIDFDDFFIFADDFGKKTR</sequence>
<dbReference type="InterPro" id="IPR018247">
    <property type="entry name" value="EF_Hand_1_Ca_BS"/>
</dbReference>
<gene>
    <name evidence="2" type="ORF">A3F84_12675</name>
</gene>
<feature type="domain" description="EF-hand" evidence="1">
    <location>
        <begin position="129"/>
        <end position="151"/>
    </location>
</feature>
<dbReference type="PROSITE" id="PS00018">
    <property type="entry name" value="EF_HAND_1"/>
    <property type="match status" value="2"/>
</dbReference>
<dbReference type="SUPFAM" id="SSF47473">
    <property type="entry name" value="EF-hand"/>
    <property type="match status" value="1"/>
</dbReference>
<dbReference type="InterPro" id="IPR002048">
    <property type="entry name" value="EF_hand_dom"/>
</dbReference>
<dbReference type="InterPro" id="IPR011992">
    <property type="entry name" value="EF-hand-dom_pair"/>
</dbReference>
<dbReference type="GO" id="GO:0005509">
    <property type="term" value="F:calcium ion binding"/>
    <property type="evidence" value="ECO:0007669"/>
    <property type="project" value="InterPro"/>
</dbReference>
<dbReference type="Proteomes" id="UP000178606">
    <property type="component" value="Unassembled WGS sequence"/>
</dbReference>
<organism evidence="2 3">
    <name type="scientific">Handelsmanbacteria sp. (strain RIFCSPLOWO2_12_FULL_64_10)</name>
    <dbReference type="NCBI Taxonomy" id="1817868"/>
    <lineage>
        <taxon>Bacteria</taxon>
        <taxon>Candidatus Handelsmaniibacteriota</taxon>
    </lineage>
</organism>
<accession>A0A1F6CW79</accession>
<reference evidence="2 3" key="1">
    <citation type="journal article" date="2016" name="Nat. Commun.">
        <title>Thousands of microbial genomes shed light on interconnected biogeochemical processes in an aquifer system.</title>
        <authorList>
            <person name="Anantharaman K."/>
            <person name="Brown C.T."/>
            <person name="Hug L.A."/>
            <person name="Sharon I."/>
            <person name="Castelle C.J."/>
            <person name="Probst A.J."/>
            <person name="Thomas B.C."/>
            <person name="Singh A."/>
            <person name="Wilkins M.J."/>
            <person name="Karaoz U."/>
            <person name="Brodie E.L."/>
            <person name="Williams K.H."/>
            <person name="Hubbard S.S."/>
            <person name="Banfield J.F."/>
        </authorList>
    </citation>
    <scope>NUCLEOTIDE SEQUENCE [LARGE SCALE GENOMIC DNA]</scope>
    <source>
        <strain evidence="3">RIFCSPLOWO2_12_FULL_64_10</strain>
    </source>
</reference>
<dbReference type="PROSITE" id="PS50222">
    <property type="entry name" value="EF_HAND_2"/>
    <property type="match status" value="1"/>
</dbReference>
<dbReference type="Gene3D" id="2.60.40.10">
    <property type="entry name" value="Immunoglobulins"/>
    <property type="match status" value="1"/>
</dbReference>
<dbReference type="AlphaFoldDB" id="A0A1F6CW79"/>